<evidence type="ECO:0000313" key="2">
    <source>
        <dbReference type="EMBL" id="GIN58386.1"/>
    </source>
</evidence>
<reference evidence="2 3" key="1">
    <citation type="submission" date="2021-03" db="EMBL/GenBank/DDBJ databases">
        <title>Antimicrobial resistance genes in bacteria isolated from Japanese honey, and their potential for conferring macrolide and lincosamide resistance in the American foulbrood pathogen Paenibacillus larvae.</title>
        <authorList>
            <person name="Okamoto M."/>
            <person name="Kumagai M."/>
            <person name="Kanamori H."/>
            <person name="Takamatsu D."/>
        </authorList>
    </citation>
    <scope>NUCLEOTIDE SEQUENCE [LARGE SCALE GENOMIC DNA]</scope>
    <source>
        <strain evidence="2 3">J8TS2</strain>
    </source>
</reference>
<feature type="region of interest" description="Disordered" evidence="1">
    <location>
        <begin position="1"/>
        <end position="45"/>
    </location>
</feature>
<feature type="compositionally biased region" description="Basic and acidic residues" evidence="1">
    <location>
        <begin position="20"/>
        <end position="45"/>
    </location>
</feature>
<sequence length="45" mass="5167">MTEKGKVRGATNHKNSKGIGRKDNTDKQTVKSEQIRYKNADKIYE</sequence>
<evidence type="ECO:0000313" key="3">
    <source>
        <dbReference type="Proteomes" id="UP000679950"/>
    </source>
</evidence>
<accession>A0ABQ4KKA9</accession>
<dbReference type="RefSeq" id="WP_212966611.1">
    <property type="nucleotide sequence ID" value="NZ_BORB01000023.1"/>
</dbReference>
<evidence type="ECO:0000256" key="1">
    <source>
        <dbReference type="SAM" id="MobiDB-lite"/>
    </source>
</evidence>
<dbReference type="EMBL" id="BORB01000023">
    <property type="protein sequence ID" value="GIN58386.1"/>
    <property type="molecule type" value="Genomic_DNA"/>
</dbReference>
<gene>
    <name evidence="2" type="ORF">J8TS2_27050</name>
</gene>
<dbReference type="Proteomes" id="UP000679950">
    <property type="component" value="Unassembled WGS sequence"/>
</dbReference>
<comment type="caution">
    <text evidence="2">The sequence shown here is derived from an EMBL/GenBank/DDBJ whole genome shotgun (WGS) entry which is preliminary data.</text>
</comment>
<protein>
    <submittedName>
        <fullName evidence="2">Uncharacterized protein</fullName>
    </submittedName>
</protein>
<proteinExistence type="predicted"/>
<keyword evidence="3" id="KW-1185">Reference proteome</keyword>
<organism evidence="2 3">
    <name type="scientific">Lederbergia ruris</name>
    <dbReference type="NCBI Taxonomy" id="217495"/>
    <lineage>
        <taxon>Bacteria</taxon>
        <taxon>Bacillati</taxon>
        <taxon>Bacillota</taxon>
        <taxon>Bacilli</taxon>
        <taxon>Bacillales</taxon>
        <taxon>Bacillaceae</taxon>
        <taxon>Lederbergia</taxon>
    </lineage>
</organism>
<name>A0ABQ4KKA9_9BACI</name>